<dbReference type="RefSeq" id="WP_010490197.1">
    <property type="nucleotide sequence ID" value="NZ_FZOG01000007.1"/>
</dbReference>
<proteinExistence type="predicted"/>
<keyword evidence="2" id="KW-1185">Reference proteome</keyword>
<evidence type="ECO:0000313" key="2">
    <source>
        <dbReference type="Proteomes" id="UP000242915"/>
    </source>
</evidence>
<evidence type="ECO:0008006" key="3">
    <source>
        <dbReference type="Google" id="ProtNLM"/>
    </source>
</evidence>
<dbReference type="EMBL" id="FZOG01000007">
    <property type="protein sequence ID" value="SNS99809.1"/>
    <property type="molecule type" value="Genomic_DNA"/>
</dbReference>
<dbReference type="Proteomes" id="UP000242915">
    <property type="component" value="Unassembled WGS sequence"/>
</dbReference>
<protein>
    <recommendedName>
        <fullName evidence="3">Transcriptional regulator</fullName>
    </recommendedName>
</protein>
<reference evidence="2" key="1">
    <citation type="submission" date="2017-06" db="EMBL/GenBank/DDBJ databases">
        <authorList>
            <person name="Varghese N."/>
            <person name="Submissions S."/>
        </authorList>
    </citation>
    <scope>NUCLEOTIDE SEQUENCE [LARGE SCALE GENOMIC DNA]</scope>
    <source>
        <strain evidence="2">CIP 108523</strain>
    </source>
</reference>
<sequence length="128" mass="14382">MKYNWDLIERLLQHVQSSANERFNPRKYAVQLAEEEQRAGAGPIDEDELKAQACDYEALLLKADFIAPRPEAEGGNGENFVLTDRGLQLLNMIDSSFPGEQHPREVLDREGLAALTPEIFDKIALKAT</sequence>
<evidence type="ECO:0000313" key="1">
    <source>
        <dbReference type="EMBL" id="SNS99809.1"/>
    </source>
</evidence>
<accession>A0A239J1X6</accession>
<dbReference type="AlphaFoldDB" id="A0A239J1X6"/>
<gene>
    <name evidence="1" type="ORF">SAMN05216255_4143</name>
</gene>
<name>A0A239J1X6_9PSED</name>
<organism evidence="1 2">
    <name type="scientific">Pseudomonas segetis</name>
    <dbReference type="NCBI Taxonomy" id="298908"/>
    <lineage>
        <taxon>Bacteria</taxon>
        <taxon>Pseudomonadati</taxon>
        <taxon>Pseudomonadota</taxon>
        <taxon>Gammaproteobacteria</taxon>
        <taxon>Pseudomonadales</taxon>
        <taxon>Pseudomonadaceae</taxon>
        <taxon>Pseudomonas</taxon>
    </lineage>
</organism>